<dbReference type="PANTHER" id="PTHR24252:SF7">
    <property type="entry name" value="HYALIN"/>
    <property type="match status" value="1"/>
</dbReference>
<dbReference type="SUPFAM" id="SSF50494">
    <property type="entry name" value="Trypsin-like serine proteases"/>
    <property type="match status" value="1"/>
</dbReference>
<dbReference type="InterPro" id="IPR009003">
    <property type="entry name" value="Peptidase_S1_PA"/>
</dbReference>
<name>A0A6A4RTN8_SCOMX</name>
<organism evidence="3 4">
    <name type="scientific">Scophthalmus maximus</name>
    <name type="common">Turbot</name>
    <name type="synonym">Psetta maxima</name>
    <dbReference type="NCBI Taxonomy" id="52904"/>
    <lineage>
        <taxon>Eukaryota</taxon>
        <taxon>Metazoa</taxon>
        <taxon>Chordata</taxon>
        <taxon>Craniata</taxon>
        <taxon>Vertebrata</taxon>
        <taxon>Euteleostomi</taxon>
        <taxon>Actinopterygii</taxon>
        <taxon>Neopterygii</taxon>
        <taxon>Teleostei</taxon>
        <taxon>Neoteleostei</taxon>
        <taxon>Acanthomorphata</taxon>
        <taxon>Carangaria</taxon>
        <taxon>Pleuronectiformes</taxon>
        <taxon>Pleuronectoidei</taxon>
        <taxon>Scophthalmidae</taxon>
        <taxon>Scophthalmus</taxon>
    </lineage>
</organism>
<dbReference type="Gene3D" id="2.40.10.10">
    <property type="entry name" value="Trypsin-like serine proteases"/>
    <property type="match status" value="1"/>
</dbReference>
<reference evidence="3 4" key="1">
    <citation type="submission" date="2019-06" db="EMBL/GenBank/DDBJ databases">
        <title>Draft genomes of female and male turbot (Scophthalmus maximus).</title>
        <authorList>
            <person name="Xu H."/>
            <person name="Xu X.-W."/>
            <person name="Shao C."/>
            <person name="Chen S."/>
        </authorList>
    </citation>
    <scope>NUCLEOTIDE SEQUENCE [LARGE SCALE GENOMIC DNA]</scope>
    <source>
        <strain evidence="3">Ysfricsl-2016a</strain>
        <tissue evidence="3">Blood</tissue>
    </source>
</reference>
<dbReference type="Pfam" id="PF00089">
    <property type="entry name" value="Trypsin"/>
    <property type="match status" value="1"/>
</dbReference>
<accession>A0A6A4RTN8</accession>
<proteinExistence type="predicted"/>
<dbReference type="GO" id="GO:0004252">
    <property type="term" value="F:serine-type endopeptidase activity"/>
    <property type="evidence" value="ECO:0007669"/>
    <property type="project" value="InterPro"/>
</dbReference>
<dbReference type="AlphaFoldDB" id="A0A6A4RTN8"/>
<evidence type="ECO:0000259" key="2">
    <source>
        <dbReference type="Pfam" id="PF00089"/>
    </source>
</evidence>
<gene>
    <name evidence="3" type="ORF">F2P81_022254</name>
</gene>
<dbReference type="EMBL" id="VEVO01000020">
    <property type="protein sequence ID" value="KAF0025373.1"/>
    <property type="molecule type" value="Genomic_DNA"/>
</dbReference>
<dbReference type="InterPro" id="IPR043504">
    <property type="entry name" value="Peptidase_S1_PA_chymotrypsin"/>
</dbReference>
<feature type="domain" description="Peptidase S1" evidence="2">
    <location>
        <begin position="14"/>
        <end position="103"/>
    </location>
</feature>
<comment type="caution">
    <text evidence="3">The sequence shown here is derived from an EMBL/GenBank/DDBJ whole genome shotgun (WGS) entry which is preliminary data.</text>
</comment>
<dbReference type="Proteomes" id="UP000438429">
    <property type="component" value="Unassembled WGS sequence"/>
</dbReference>
<keyword evidence="1" id="KW-1015">Disulfide bond</keyword>
<dbReference type="InterPro" id="IPR001254">
    <property type="entry name" value="Trypsin_dom"/>
</dbReference>
<dbReference type="GO" id="GO:0006508">
    <property type="term" value="P:proteolysis"/>
    <property type="evidence" value="ECO:0007669"/>
    <property type="project" value="InterPro"/>
</dbReference>
<evidence type="ECO:0000256" key="1">
    <source>
        <dbReference type="ARBA" id="ARBA00023157"/>
    </source>
</evidence>
<protein>
    <recommendedName>
        <fullName evidence="2">Peptidase S1 domain-containing protein</fullName>
    </recommendedName>
</protein>
<evidence type="ECO:0000313" key="4">
    <source>
        <dbReference type="Proteomes" id="UP000438429"/>
    </source>
</evidence>
<sequence length="120" mass="13566">MSPKLRFPAIFCPSDVGSYIIYTGRYQLNGNNLHESWHRVRQVVIPSGYNEPHTGKDLALVQLSSSVTWSDHVRPVCLPTWSTLFPSGLLCYVTGWGNIREDGKMYSILLFIIALHVQTT</sequence>
<evidence type="ECO:0000313" key="3">
    <source>
        <dbReference type="EMBL" id="KAF0025373.1"/>
    </source>
</evidence>
<dbReference type="PANTHER" id="PTHR24252">
    <property type="entry name" value="ACROSIN-RELATED"/>
    <property type="match status" value="1"/>
</dbReference>